<evidence type="ECO:0000313" key="3">
    <source>
        <dbReference type="Proteomes" id="UP000067689"/>
    </source>
</evidence>
<dbReference type="InterPro" id="IPR002925">
    <property type="entry name" value="Dienelactn_hydro"/>
</dbReference>
<name>A0A0U4B649_9ACTN</name>
<dbReference type="PATRIC" id="fig|2041.4.peg.392"/>
<dbReference type="STRING" id="2041.AERYTH_01855"/>
<evidence type="ECO:0000313" key="2">
    <source>
        <dbReference type="EMBL" id="ALX03529.1"/>
    </source>
</evidence>
<dbReference type="PANTHER" id="PTHR46623:SF10">
    <property type="entry name" value="CARBOXYMETHYLENEBUTENOLIDASE HOMOLOG"/>
    <property type="match status" value="1"/>
</dbReference>
<dbReference type="OrthoDB" id="9787933at2"/>
<keyword evidence="3" id="KW-1185">Reference proteome</keyword>
<protein>
    <submittedName>
        <fullName evidence="2">Dienelactone hydrolase</fullName>
    </submittedName>
</protein>
<proteinExistence type="predicted"/>
<dbReference type="InterPro" id="IPR051049">
    <property type="entry name" value="Dienelactone_hydrolase-like"/>
</dbReference>
<dbReference type="Pfam" id="PF01738">
    <property type="entry name" value="DLH"/>
    <property type="match status" value="1"/>
</dbReference>
<dbReference type="AlphaFoldDB" id="A0A0U4B649"/>
<dbReference type="SUPFAM" id="SSF53474">
    <property type="entry name" value="alpha/beta-Hydrolases"/>
    <property type="match status" value="1"/>
</dbReference>
<evidence type="ECO:0000259" key="1">
    <source>
        <dbReference type="Pfam" id="PF01738"/>
    </source>
</evidence>
<dbReference type="Gene3D" id="3.40.50.1820">
    <property type="entry name" value="alpha/beta hydrolase"/>
    <property type="match status" value="1"/>
</dbReference>
<accession>A0A0U4B649</accession>
<dbReference type="Proteomes" id="UP000067689">
    <property type="component" value="Chromosome"/>
</dbReference>
<reference evidence="2 3" key="1">
    <citation type="journal article" date="1991" name="Int. J. Syst. Bacteriol.">
        <title>Description of the erythromycin-producing bacterium Arthrobacter sp. strain NRRL B-3381 as Aeromicrobium erythreum gen. nov., sp. nov.</title>
        <authorList>
            <person name="Miller E.S."/>
            <person name="Woese C.R."/>
            <person name="Brenner S."/>
        </authorList>
    </citation>
    <scope>NUCLEOTIDE SEQUENCE [LARGE SCALE GENOMIC DNA]</scope>
    <source>
        <strain evidence="2 3">AR18</strain>
    </source>
</reference>
<feature type="domain" description="Dienelactone hydrolase" evidence="1">
    <location>
        <begin position="13"/>
        <end position="244"/>
    </location>
</feature>
<sequence length="248" mass="26077">MAELTIDGPDGPIEAWVATPPDGGPAPGVLLVMDAIGLRPQIRAMADRFASWGYVVLAPNVFHRSGTAAETSPTTDLREPGAREAFFESVGPRMAALTPELSRQDTALYLDVLQGRDDVADGPVGVVGYCMGVRVALRAAGDHPGRVVAVGGFHGGGLVTDQPDSPHLGLTTATARVLLRHADGDASMPPEHQQVIAETAAEHGVALDQGVYPGAPHGYSMADTSMYDEQAAERHATELRELLDSTLR</sequence>
<dbReference type="InterPro" id="IPR029058">
    <property type="entry name" value="AB_hydrolase_fold"/>
</dbReference>
<gene>
    <name evidence="2" type="ORF">AERYTH_01855</name>
</gene>
<organism evidence="2 3">
    <name type="scientific">Aeromicrobium erythreum</name>
    <dbReference type="NCBI Taxonomy" id="2041"/>
    <lineage>
        <taxon>Bacteria</taxon>
        <taxon>Bacillati</taxon>
        <taxon>Actinomycetota</taxon>
        <taxon>Actinomycetes</taxon>
        <taxon>Propionibacteriales</taxon>
        <taxon>Nocardioidaceae</taxon>
        <taxon>Aeromicrobium</taxon>
    </lineage>
</organism>
<dbReference type="PANTHER" id="PTHR46623">
    <property type="entry name" value="CARBOXYMETHYLENEBUTENOLIDASE-RELATED"/>
    <property type="match status" value="1"/>
</dbReference>
<keyword evidence="2" id="KW-0378">Hydrolase</keyword>
<dbReference type="EMBL" id="CP011502">
    <property type="protein sequence ID" value="ALX03529.1"/>
    <property type="molecule type" value="Genomic_DNA"/>
</dbReference>
<dbReference type="KEGG" id="aer:AERYTH_01855"/>
<dbReference type="GO" id="GO:0016787">
    <property type="term" value="F:hydrolase activity"/>
    <property type="evidence" value="ECO:0007669"/>
    <property type="project" value="UniProtKB-KW"/>
</dbReference>
<dbReference type="RefSeq" id="WP_067853901.1">
    <property type="nucleotide sequence ID" value="NZ_CP011502.1"/>
</dbReference>